<dbReference type="PANTHER" id="PTHR46546">
    <property type="entry name" value="SHEWANELLA-LIKE PROTEIN PHOSPHATASE 1"/>
    <property type="match status" value="1"/>
</dbReference>
<gene>
    <name evidence="3" type="ORF">MTCD1_02547</name>
</gene>
<accession>A0ABQ0MX32</accession>
<evidence type="ECO:0000256" key="1">
    <source>
        <dbReference type="SAM" id="SignalP"/>
    </source>
</evidence>
<dbReference type="Proteomes" id="UP000197068">
    <property type="component" value="Unassembled WGS sequence"/>
</dbReference>
<sequence>MFSYFFITVRSVALTSIILLASSASAFALPLSTNVSDEKAKVDEFLPQLVPVLAPVNDGPYVFVNEQQQLESYWLCQGEVLTQTTTAVSFPTTISACNMSAAVHALSSVENKILEFSGDYPVAALSDFHGKYDLMIELLTNNNIIDENKNWAFGKGHFVITGDIFDRGDKVTEILWFLYDLEQQAQKAGGDIHLTLGNHEVMILNGDLRYLHPKYIESANKLNKPFEQLFSPNSIIGNWLRSKPVLVKVNNMLFAHGGFHPSLATEKRTLVEINTVFKDSLIKAELDKPRAGWAKFLHKTNGIIWYRGYFANDYPEGSKKSDKGATSAEIDLLLKHFDVEHLIVGHTSQKQIETRYQGRVIAIDSSIKRGNYGEILFIENGKKWRGSLSGKVLPLYHQ</sequence>
<organism evidence="3 4">
    <name type="scientific">Colwellia marinimaniae</name>
    <dbReference type="NCBI Taxonomy" id="1513592"/>
    <lineage>
        <taxon>Bacteria</taxon>
        <taxon>Pseudomonadati</taxon>
        <taxon>Pseudomonadota</taxon>
        <taxon>Gammaproteobacteria</taxon>
        <taxon>Alteromonadales</taxon>
        <taxon>Colwelliaceae</taxon>
        <taxon>Colwellia</taxon>
    </lineage>
</organism>
<protein>
    <submittedName>
        <fullName evidence="3">Metallophosphoesterase</fullName>
    </submittedName>
</protein>
<dbReference type="Gene3D" id="3.60.21.10">
    <property type="match status" value="1"/>
</dbReference>
<dbReference type="PANTHER" id="PTHR46546:SF4">
    <property type="entry name" value="SHEWANELLA-LIKE PROTEIN PHOSPHATASE 1"/>
    <property type="match status" value="1"/>
</dbReference>
<comment type="caution">
    <text evidence="3">The sequence shown here is derived from an EMBL/GenBank/DDBJ whole genome shotgun (WGS) entry which is preliminary data.</text>
</comment>
<dbReference type="EMBL" id="BDQM01000021">
    <property type="protein sequence ID" value="GAW96924.1"/>
    <property type="molecule type" value="Genomic_DNA"/>
</dbReference>
<feature type="signal peptide" evidence="1">
    <location>
        <begin position="1"/>
        <end position="28"/>
    </location>
</feature>
<reference evidence="3 4" key="1">
    <citation type="submission" date="2017-06" db="EMBL/GenBank/DDBJ databases">
        <title>Whole Genome Sequences of Colwellia marinimaniae MTCD1.</title>
        <authorList>
            <person name="Kusumoto H."/>
            <person name="Inoue M."/>
            <person name="Tanikawa K."/>
            <person name="Maeji H."/>
            <person name="Cameron J.H."/>
            <person name="Bartlett D.H."/>
        </authorList>
    </citation>
    <scope>NUCLEOTIDE SEQUENCE [LARGE SCALE GENOMIC DNA]</scope>
    <source>
        <strain evidence="3 4">MTCD1</strain>
    </source>
</reference>
<dbReference type="RefSeq" id="WP_057181989.1">
    <property type="nucleotide sequence ID" value="NZ_BDQM01000021.1"/>
</dbReference>
<feature type="chain" id="PRO_5047163095" evidence="1">
    <location>
        <begin position="29"/>
        <end position="398"/>
    </location>
</feature>
<dbReference type="InterPro" id="IPR029052">
    <property type="entry name" value="Metallo-depent_PP-like"/>
</dbReference>
<evidence type="ECO:0000313" key="4">
    <source>
        <dbReference type="Proteomes" id="UP000197068"/>
    </source>
</evidence>
<dbReference type="InterPro" id="IPR004843">
    <property type="entry name" value="Calcineurin-like_PHP"/>
</dbReference>
<keyword evidence="4" id="KW-1185">Reference proteome</keyword>
<evidence type="ECO:0000259" key="2">
    <source>
        <dbReference type="Pfam" id="PF00149"/>
    </source>
</evidence>
<name>A0ABQ0MX32_9GAMM</name>
<dbReference type="Pfam" id="PF00149">
    <property type="entry name" value="Metallophos"/>
    <property type="match status" value="1"/>
</dbReference>
<feature type="domain" description="Calcineurin-like phosphoesterase" evidence="2">
    <location>
        <begin position="121"/>
        <end position="347"/>
    </location>
</feature>
<dbReference type="SUPFAM" id="SSF56300">
    <property type="entry name" value="Metallo-dependent phosphatases"/>
    <property type="match status" value="1"/>
</dbReference>
<evidence type="ECO:0000313" key="3">
    <source>
        <dbReference type="EMBL" id="GAW96924.1"/>
    </source>
</evidence>
<proteinExistence type="predicted"/>
<keyword evidence="1" id="KW-0732">Signal</keyword>